<keyword evidence="7" id="KW-1185">Reference proteome</keyword>
<protein>
    <submittedName>
        <fullName evidence="6">ABC transporter</fullName>
    </submittedName>
</protein>
<accession>A0A0P6Y493</accession>
<feature type="domain" description="ABC transporter" evidence="5">
    <location>
        <begin position="7"/>
        <end position="235"/>
    </location>
</feature>
<name>A0A0P6Y493_9CHLR</name>
<dbReference type="STRING" id="229921.ADN01_01985"/>
<organism evidence="6 7">
    <name type="scientific">Levilinea saccharolytica</name>
    <dbReference type="NCBI Taxonomy" id="229921"/>
    <lineage>
        <taxon>Bacteria</taxon>
        <taxon>Bacillati</taxon>
        <taxon>Chloroflexota</taxon>
        <taxon>Anaerolineae</taxon>
        <taxon>Anaerolineales</taxon>
        <taxon>Anaerolineaceae</taxon>
        <taxon>Levilinea</taxon>
    </lineage>
</organism>
<dbReference type="EMBL" id="LGCM01000008">
    <property type="protein sequence ID" value="KPL90848.1"/>
    <property type="molecule type" value="Genomic_DNA"/>
</dbReference>
<dbReference type="SUPFAM" id="SSF52540">
    <property type="entry name" value="P-loop containing nucleoside triphosphate hydrolases"/>
    <property type="match status" value="1"/>
</dbReference>
<dbReference type="SMART" id="SM00382">
    <property type="entry name" value="AAA"/>
    <property type="match status" value="1"/>
</dbReference>
<keyword evidence="2" id="KW-0813">Transport</keyword>
<dbReference type="Gene3D" id="3.40.50.300">
    <property type="entry name" value="P-loop containing nucleotide triphosphate hydrolases"/>
    <property type="match status" value="1"/>
</dbReference>
<evidence type="ECO:0000259" key="5">
    <source>
        <dbReference type="PROSITE" id="PS50893"/>
    </source>
</evidence>
<dbReference type="PROSITE" id="PS50893">
    <property type="entry name" value="ABC_TRANSPORTER_2"/>
    <property type="match status" value="1"/>
</dbReference>
<dbReference type="InterPro" id="IPR003439">
    <property type="entry name" value="ABC_transporter-like_ATP-bd"/>
</dbReference>
<dbReference type="InterPro" id="IPR027417">
    <property type="entry name" value="P-loop_NTPase"/>
</dbReference>
<dbReference type="GO" id="GO:0016887">
    <property type="term" value="F:ATP hydrolysis activity"/>
    <property type="evidence" value="ECO:0007669"/>
    <property type="project" value="InterPro"/>
</dbReference>
<dbReference type="Proteomes" id="UP000050501">
    <property type="component" value="Unassembled WGS sequence"/>
</dbReference>
<dbReference type="PANTHER" id="PTHR43335:SF2">
    <property type="entry name" value="ABC TRANSPORTER, ATP-BINDING PROTEIN"/>
    <property type="match status" value="1"/>
</dbReference>
<dbReference type="GO" id="GO:0005524">
    <property type="term" value="F:ATP binding"/>
    <property type="evidence" value="ECO:0007669"/>
    <property type="project" value="UniProtKB-KW"/>
</dbReference>
<dbReference type="InterPro" id="IPR017871">
    <property type="entry name" value="ABC_transporter-like_CS"/>
</dbReference>
<evidence type="ECO:0000256" key="2">
    <source>
        <dbReference type="ARBA" id="ARBA00022448"/>
    </source>
</evidence>
<gene>
    <name evidence="6" type="ORF">ADN01_01985</name>
</gene>
<comment type="caution">
    <text evidence="6">The sequence shown here is derived from an EMBL/GenBank/DDBJ whole genome shotgun (WGS) entry which is preliminary data.</text>
</comment>
<dbReference type="PROSITE" id="PS00211">
    <property type="entry name" value="ABC_TRANSPORTER_1"/>
    <property type="match status" value="1"/>
</dbReference>
<evidence type="ECO:0000313" key="7">
    <source>
        <dbReference type="Proteomes" id="UP000050501"/>
    </source>
</evidence>
<keyword evidence="3" id="KW-0547">Nucleotide-binding</keyword>
<keyword evidence="4" id="KW-0067">ATP-binding</keyword>
<proteinExistence type="inferred from homology"/>
<dbReference type="RefSeq" id="WP_062419270.1">
    <property type="nucleotide sequence ID" value="NZ_LGCM01000008.1"/>
</dbReference>
<dbReference type="PATRIC" id="fig|229921.5.peg.1164"/>
<evidence type="ECO:0000256" key="1">
    <source>
        <dbReference type="ARBA" id="ARBA00005417"/>
    </source>
</evidence>
<reference evidence="6 7" key="1">
    <citation type="submission" date="2015-07" db="EMBL/GenBank/DDBJ databases">
        <title>Genome sequence of Levilinea saccharolytica DSM 16555.</title>
        <authorList>
            <person name="Hemp J."/>
            <person name="Ward L.M."/>
            <person name="Pace L.A."/>
            <person name="Fischer W.W."/>
        </authorList>
    </citation>
    <scope>NUCLEOTIDE SEQUENCE [LARGE SCALE GENOMIC DNA]</scope>
    <source>
        <strain evidence="6 7">KIBI-1</strain>
    </source>
</reference>
<dbReference type="PANTHER" id="PTHR43335">
    <property type="entry name" value="ABC TRANSPORTER, ATP-BINDING PROTEIN"/>
    <property type="match status" value="1"/>
</dbReference>
<dbReference type="Pfam" id="PF00005">
    <property type="entry name" value="ABC_tran"/>
    <property type="match status" value="1"/>
</dbReference>
<dbReference type="OrthoDB" id="9775135at2"/>
<evidence type="ECO:0000256" key="3">
    <source>
        <dbReference type="ARBA" id="ARBA00022741"/>
    </source>
</evidence>
<comment type="similarity">
    <text evidence="1">Belongs to the ABC transporter superfamily.</text>
</comment>
<evidence type="ECO:0000313" key="6">
    <source>
        <dbReference type="EMBL" id="KPL90848.1"/>
    </source>
</evidence>
<dbReference type="InterPro" id="IPR003593">
    <property type="entry name" value="AAA+_ATPase"/>
</dbReference>
<evidence type="ECO:0000256" key="4">
    <source>
        <dbReference type="ARBA" id="ARBA00022840"/>
    </source>
</evidence>
<sequence length="300" mass="33173">MEKSVKISIHQLTKNYRKFRALDSISLHIPGGMFGLLGPNGAGKTTLLRILTTLLAPTSGQVRIGEFDVVQNPGAVRQRLGYLPQDFGFYRSLTAFEMLDYIGAMKNVPASLRKEQVMKTLTEVNLLEEARRKVGTFSGGMRQRLGIAQALLGNPELIVVDEPTAGLDPEERIRFRNLLSRLAQDRTVLLSTHIVADIEASCTGLAVLYQGKLVFNGTPEALIDQAKGAVWQVDVPLDAWPKLEVKYPVLSSRMLNRHMQARLLAIHSPFNGAQPIEPGLEDGYMAVIKSTLVQKEVHYG</sequence>
<dbReference type="AlphaFoldDB" id="A0A0P6Y493"/>
<dbReference type="CDD" id="cd03264">
    <property type="entry name" value="ABC_drug_resistance_like"/>
    <property type="match status" value="1"/>
</dbReference>